<organism evidence="2 3">
    <name type="scientific">Tetrabaena socialis</name>
    <dbReference type="NCBI Taxonomy" id="47790"/>
    <lineage>
        <taxon>Eukaryota</taxon>
        <taxon>Viridiplantae</taxon>
        <taxon>Chlorophyta</taxon>
        <taxon>core chlorophytes</taxon>
        <taxon>Chlorophyceae</taxon>
        <taxon>CS clade</taxon>
        <taxon>Chlamydomonadales</taxon>
        <taxon>Tetrabaenaceae</taxon>
        <taxon>Tetrabaena</taxon>
    </lineage>
</organism>
<dbReference type="InterPro" id="IPR001539">
    <property type="entry name" value="Peptidase_U32"/>
</dbReference>
<dbReference type="AlphaFoldDB" id="A0A2J8AD01"/>
<dbReference type="Pfam" id="PF01136">
    <property type="entry name" value="Peptidase_U32"/>
    <property type="match status" value="2"/>
</dbReference>
<feature type="region of interest" description="Disordered" evidence="1">
    <location>
        <begin position="1"/>
        <end position="92"/>
    </location>
</feature>
<feature type="compositionally biased region" description="Low complexity" evidence="1">
    <location>
        <begin position="560"/>
        <end position="579"/>
    </location>
</feature>
<accession>A0A2J8AD01</accession>
<protein>
    <recommendedName>
        <fullName evidence="4">Protease</fullName>
    </recommendedName>
</protein>
<reference evidence="2 3" key="1">
    <citation type="journal article" date="2017" name="Mol. Biol. Evol.">
        <title>The 4-celled Tetrabaena socialis nuclear genome reveals the essential components for genetic control of cell number at the origin of multicellularity in the volvocine lineage.</title>
        <authorList>
            <person name="Featherston J."/>
            <person name="Arakaki Y."/>
            <person name="Hanschen E.R."/>
            <person name="Ferris P.J."/>
            <person name="Michod R.E."/>
            <person name="Olson B.J.S.C."/>
            <person name="Nozaki H."/>
            <person name="Durand P.M."/>
        </authorList>
    </citation>
    <scope>NUCLEOTIDE SEQUENCE [LARGE SCALE GENOMIC DNA]</scope>
    <source>
        <strain evidence="2 3">NIES-571</strain>
    </source>
</reference>
<feature type="region of interest" description="Disordered" evidence="1">
    <location>
        <begin position="552"/>
        <end position="597"/>
    </location>
</feature>
<sequence length="597" mass="62633">MQARPPPIPSGSREPPRSVRAASGTGTGPGASGQPSTSGRQQPISAQRRTARPHGTTPGGRGDPRADPRRQAATPQPQERAAGYSAGDAPERRKNPELYAGLQPLPPRGTLDPLTTPRPAGFIGVEDTAPTVATDEQEPAVTYMMSAPLPAPAAAAAPGAAAASGAAAAAAAAQARAVRLPHKPEVLSPAGGWPQLRAAVENGADAVYFGLEDFNARASRPHVPDLILAGVSCFKIEGRLKGPEYVALTTQAGSRGTGAPWAATVSAQAHPIMYRRAVDAAWSALASEQGGGEAAAAEAVALTEQQRWDLEQVFARGQDGTHRGLTPGFLEGVAHQQLVRGRGPRHRGVFLGRVEAVGPRGVVLELQPSGEAGPWRGLTRLAPTYDLHAGQMAALAAALGPRSAQLEAVVHQHLPIFHTEHCVFCRFLSSGNSYRDCGHPCETHRLHLRDDKGADHLVLADMGCRNTVFNAKAQSGVFYLRDLIRAGFRTVRLELVDEQPQFVAPLLEGYRDVILGRRGPGDLWRWLGTLPDANGAAHGVEAGSLTVHKERARGGMKPTAAALKEQQQQGQQGQGQAQQQGGGSAGAALAGAGVRRR</sequence>
<dbReference type="EMBL" id="PGGS01000058">
    <property type="protein sequence ID" value="PNH10386.1"/>
    <property type="molecule type" value="Genomic_DNA"/>
</dbReference>
<evidence type="ECO:0000256" key="1">
    <source>
        <dbReference type="SAM" id="MobiDB-lite"/>
    </source>
</evidence>
<dbReference type="PANTHER" id="PTHR30217:SF10">
    <property type="entry name" value="23S RRNA 5-HYDROXYCYTIDINE C2501 SYNTHASE"/>
    <property type="match status" value="1"/>
</dbReference>
<evidence type="ECO:0000313" key="3">
    <source>
        <dbReference type="Proteomes" id="UP000236333"/>
    </source>
</evidence>
<dbReference type="Proteomes" id="UP000236333">
    <property type="component" value="Unassembled WGS sequence"/>
</dbReference>
<keyword evidence="3" id="KW-1185">Reference proteome</keyword>
<feature type="compositionally biased region" description="Low complexity" evidence="1">
    <location>
        <begin position="71"/>
        <end position="82"/>
    </location>
</feature>
<dbReference type="OrthoDB" id="426032at2759"/>
<comment type="caution">
    <text evidence="2">The sequence shown here is derived from an EMBL/GenBank/DDBJ whole genome shotgun (WGS) entry which is preliminary data.</text>
</comment>
<gene>
    <name evidence="2" type="ORF">TSOC_002887</name>
</gene>
<name>A0A2J8AD01_9CHLO</name>
<dbReference type="PANTHER" id="PTHR30217">
    <property type="entry name" value="PEPTIDASE U32 FAMILY"/>
    <property type="match status" value="1"/>
</dbReference>
<proteinExistence type="predicted"/>
<evidence type="ECO:0008006" key="4">
    <source>
        <dbReference type="Google" id="ProtNLM"/>
    </source>
</evidence>
<feature type="compositionally biased region" description="Low complexity" evidence="1">
    <location>
        <begin position="586"/>
        <end position="597"/>
    </location>
</feature>
<dbReference type="InterPro" id="IPR051454">
    <property type="entry name" value="RNA/ubiquinone_mod_enzymes"/>
</dbReference>
<evidence type="ECO:0000313" key="2">
    <source>
        <dbReference type="EMBL" id="PNH10386.1"/>
    </source>
</evidence>